<reference evidence="2" key="1">
    <citation type="journal article" date="2015" name="Nature">
        <title>Complex archaea that bridge the gap between prokaryotes and eukaryotes.</title>
        <authorList>
            <person name="Spang A."/>
            <person name="Saw J.H."/>
            <person name="Jorgensen S.L."/>
            <person name="Zaremba-Niedzwiedzka K."/>
            <person name="Martijn J."/>
            <person name="Lind A.E."/>
            <person name="van Eijk R."/>
            <person name="Schleper C."/>
            <person name="Guy L."/>
            <person name="Ettema T.J."/>
        </authorList>
    </citation>
    <scope>NUCLEOTIDE SEQUENCE</scope>
</reference>
<gene>
    <name evidence="2" type="ORF">LCGC14_0400770</name>
</gene>
<feature type="region of interest" description="Disordered" evidence="1">
    <location>
        <begin position="102"/>
        <end position="177"/>
    </location>
</feature>
<evidence type="ECO:0008006" key="3">
    <source>
        <dbReference type="Google" id="ProtNLM"/>
    </source>
</evidence>
<comment type="caution">
    <text evidence="2">The sequence shown here is derived from an EMBL/GenBank/DDBJ whole genome shotgun (WGS) entry which is preliminary data.</text>
</comment>
<accession>A0A0F9T2D6</accession>
<protein>
    <recommendedName>
        <fullName evidence="3">DnaA N-terminal domain-containing protein</fullName>
    </recommendedName>
</protein>
<evidence type="ECO:0000313" key="2">
    <source>
        <dbReference type="EMBL" id="KKN73374.1"/>
    </source>
</evidence>
<organism evidence="2">
    <name type="scientific">marine sediment metagenome</name>
    <dbReference type="NCBI Taxonomy" id="412755"/>
    <lineage>
        <taxon>unclassified sequences</taxon>
        <taxon>metagenomes</taxon>
        <taxon>ecological metagenomes</taxon>
    </lineage>
</organism>
<dbReference type="AlphaFoldDB" id="A0A0F9T2D6"/>
<dbReference type="EMBL" id="LAZR01000344">
    <property type="protein sequence ID" value="KKN73374.1"/>
    <property type="molecule type" value="Genomic_DNA"/>
</dbReference>
<name>A0A0F9T2D6_9ZZZZ</name>
<feature type="compositionally biased region" description="Basic residues" evidence="1">
    <location>
        <begin position="159"/>
        <end position="169"/>
    </location>
</feature>
<proteinExistence type="predicted"/>
<sequence length="260" mass="29506">MKRKTWIKLKRGLLEPEHRIRLGIRIWLFMFMLDSADWPTGIIPEWTDRNAADELAMELVTIRKQRRQLEEDGYISCQKSRHSQSIVIHKWIDPRKYDGKVINKSGQKGSVSPPKETAEQNPTPDMGVVKSDHSGKSAPQSAPESDQKGSPLLKELNHRSHSTKTKKSGFPKNDKTPLAQVKASLLRDLNGASMYAKPSPEFERFYGQLEMVSIEGSVVVLSHPERELLLEDERVLKPLQRAFIGVLGSEADIQIEEMAE</sequence>
<evidence type="ECO:0000256" key="1">
    <source>
        <dbReference type="SAM" id="MobiDB-lite"/>
    </source>
</evidence>